<dbReference type="InterPro" id="IPR002347">
    <property type="entry name" value="SDR_fam"/>
</dbReference>
<organism evidence="3 4">
    <name type="scientific">Actinocorallia aurantiaca</name>
    <dbReference type="NCBI Taxonomy" id="46204"/>
    <lineage>
        <taxon>Bacteria</taxon>
        <taxon>Bacillati</taxon>
        <taxon>Actinomycetota</taxon>
        <taxon>Actinomycetes</taxon>
        <taxon>Streptosporangiales</taxon>
        <taxon>Thermomonosporaceae</taxon>
        <taxon>Actinocorallia</taxon>
    </lineage>
</organism>
<accession>A0ABN3URK1</accession>
<dbReference type="SUPFAM" id="SSF51735">
    <property type="entry name" value="NAD(P)-binding Rossmann-fold domains"/>
    <property type="match status" value="1"/>
</dbReference>
<dbReference type="Gene3D" id="3.40.50.720">
    <property type="entry name" value="NAD(P)-binding Rossmann-like Domain"/>
    <property type="match status" value="1"/>
</dbReference>
<gene>
    <name evidence="3" type="ORF">GCM10010439_68360</name>
</gene>
<dbReference type="Pfam" id="PF00106">
    <property type="entry name" value="adh_short"/>
    <property type="match status" value="1"/>
</dbReference>
<evidence type="ECO:0000256" key="2">
    <source>
        <dbReference type="ARBA" id="ARBA00023002"/>
    </source>
</evidence>
<protein>
    <submittedName>
        <fullName evidence="3">SDR family oxidoreductase</fullName>
    </submittedName>
</protein>
<evidence type="ECO:0000256" key="1">
    <source>
        <dbReference type="ARBA" id="ARBA00006484"/>
    </source>
</evidence>
<evidence type="ECO:0000313" key="3">
    <source>
        <dbReference type="EMBL" id="GAA2737605.1"/>
    </source>
</evidence>
<dbReference type="PANTHER" id="PTHR43477">
    <property type="entry name" value="DIHYDROANTICAPSIN 7-DEHYDROGENASE"/>
    <property type="match status" value="1"/>
</dbReference>
<dbReference type="InterPro" id="IPR036291">
    <property type="entry name" value="NAD(P)-bd_dom_sf"/>
</dbReference>
<reference evidence="3 4" key="1">
    <citation type="journal article" date="2019" name="Int. J. Syst. Evol. Microbiol.">
        <title>The Global Catalogue of Microorganisms (GCM) 10K type strain sequencing project: providing services to taxonomists for standard genome sequencing and annotation.</title>
        <authorList>
            <consortium name="The Broad Institute Genomics Platform"/>
            <consortium name="The Broad Institute Genome Sequencing Center for Infectious Disease"/>
            <person name="Wu L."/>
            <person name="Ma J."/>
        </authorList>
    </citation>
    <scope>NUCLEOTIDE SEQUENCE [LARGE SCALE GENOMIC DNA]</scope>
    <source>
        <strain evidence="3 4">JCM 8201</strain>
    </source>
</reference>
<evidence type="ECO:0000313" key="4">
    <source>
        <dbReference type="Proteomes" id="UP001501842"/>
    </source>
</evidence>
<comment type="similarity">
    <text evidence="1">Belongs to the short-chain dehydrogenases/reductases (SDR) family.</text>
</comment>
<sequence>MKTIVVAGAGGAAGPSAVRALAGAGHRVVALDVRATAWDHPNVVGREVDLLDLDAVRGLAAELGPVDGLVHLVGGWRGGKTFAETRLEDWEFLHDMLIRTLQHTTLALEFADGARVAVVSQTGVRRPSQGNAAYAAAKAASEAWVLALADSFSGTGSAAVILVVKALATGEPRPGWTPVEELASKIAGLWDRPASELNGIRLDLTS</sequence>
<keyword evidence="4" id="KW-1185">Reference proteome</keyword>
<dbReference type="RefSeq" id="WP_344457201.1">
    <property type="nucleotide sequence ID" value="NZ_BAAATZ010000035.1"/>
</dbReference>
<proteinExistence type="inferred from homology"/>
<comment type="caution">
    <text evidence="3">The sequence shown here is derived from an EMBL/GenBank/DDBJ whole genome shotgun (WGS) entry which is preliminary data.</text>
</comment>
<dbReference type="InterPro" id="IPR051122">
    <property type="entry name" value="SDR_DHRS6-like"/>
</dbReference>
<keyword evidence="2" id="KW-0560">Oxidoreductase</keyword>
<name>A0ABN3URK1_9ACTN</name>
<dbReference type="Proteomes" id="UP001501842">
    <property type="component" value="Unassembled WGS sequence"/>
</dbReference>
<dbReference type="EMBL" id="BAAATZ010000035">
    <property type="protein sequence ID" value="GAA2737605.1"/>
    <property type="molecule type" value="Genomic_DNA"/>
</dbReference>
<dbReference type="PANTHER" id="PTHR43477:SF1">
    <property type="entry name" value="DIHYDROANTICAPSIN 7-DEHYDROGENASE"/>
    <property type="match status" value="1"/>
</dbReference>